<evidence type="ECO:0000313" key="1">
    <source>
        <dbReference type="EMBL" id="CAE7540940.1"/>
    </source>
</evidence>
<dbReference type="SUPFAM" id="SSF50630">
    <property type="entry name" value="Acid proteases"/>
    <property type="match status" value="1"/>
</dbReference>
<gene>
    <name evidence="1" type="ORF">SNEC2469_LOCUS15572</name>
</gene>
<accession>A0A812TN23</accession>
<evidence type="ECO:0008006" key="3">
    <source>
        <dbReference type="Google" id="ProtNLM"/>
    </source>
</evidence>
<keyword evidence="2" id="KW-1185">Reference proteome</keyword>
<dbReference type="AlphaFoldDB" id="A0A812TN23"/>
<proteinExistence type="predicted"/>
<dbReference type="EMBL" id="CAJNJA010025317">
    <property type="protein sequence ID" value="CAE7540940.1"/>
    <property type="molecule type" value="Genomic_DNA"/>
</dbReference>
<dbReference type="OrthoDB" id="419677at2759"/>
<dbReference type="Proteomes" id="UP000601435">
    <property type="component" value="Unassembled WGS sequence"/>
</dbReference>
<reference evidence="1" key="1">
    <citation type="submission" date="2021-02" db="EMBL/GenBank/DDBJ databases">
        <authorList>
            <person name="Dougan E. K."/>
            <person name="Rhodes N."/>
            <person name="Thang M."/>
            <person name="Chan C."/>
        </authorList>
    </citation>
    <scope>NUCLEOTIDE SEQUENCE</scope>
</reference>
<dbReference type="Gene3D" id="2.40.70.10">
    <property type="entry name" value="Acid Proteases"/>
    <property type="match status" value="1"/>
</dbReference>
<protein>
    <recommendedName>
        <fullName evidence="3">Peptidase A1 domain-containing protein</fullName>
    </recommendedName>
</protein>
<evidence type="ECO:0000313" key="2">
    <source>
        <dbReference type="Proteomes" id="UP000601435"/>
    </source>
</evidence>
<name>A0A812TN23_9DINO</name>
<comment type="caution">
    <text evidence="1">The sequence shown here is derived from an EMBL/GenBank/DDBJ whole genome shotgun (WGS) entry which is preliminary data.</text>
</comment>
<dbReference type="InterPro" id="IPR021109">
    <property type="entry name" value="Peptidase_aspartic_dom_sf"/>
</dbReference>
<organism evidence="1 2">
    <name type="scientific">Symbiodinium necroappetens</name>
    <dbReference type="NCBI Taxonomy" id="1628268"/>
    <lineage>
        <taxon>Eukaryota</taxon>
        <taxon>Sar</taxon>
        <taxon>Alveolata</taxon>
        <taxon>Dinophyceae</taxon>
        <taxon>Suessiales</taxon>
        <taxon>Symbiodiniaceae</taxon>
        <taxon>Symbiodinium</taxon>
    </lineage>
</organism>
<sequence>MHGFTLKLKSDSPSVRRSCRCAFQDFNRVYFDQHLLFSTDISSSSYKKTQKKRKRGPEAAEPTSAYALRLCGCFLHTSILPGFLPQPTVVAAESLLRQRRQCFLLSSVLVSFPGAAPATATSSGLVLPLEFERGAFLSFQVGEATFRGVADTGSPFLLVAACVGSRRATGRCKDYCSRYGCSQKDFGTPSGLDDNIVSFAGGYARAVWRCGDVKLGQRLFPGRTFGVLGETQSFGGNAGGPNFGLIKFATAEDTEIRPTFLSQTPCEALVFDFTDMSNPVLELTDGSPQQSDRQNTTEAFLTDLRPYGTGVQYYAVAVEKLFVDGVDILDARAPTVAILDTGTTGLVLPKSLFLSFDAVRRVSAQNVGIKRAGNVEVRLMPVPGSEGGASLNLRRGRIAGLDASLDIVTPLAEDAGSVFLRAEMREMQEKQTFKIKKKVERPAVIFLGLGFFAGLRCLVASIALDLVYALGSASDRLLCQEHCLCIRNAH</sequence>